<dbReference type="GO" id="GO:0008860">
    <property type="term" value="F:ferredoxin-NAD+ reductase activity"/>
    <property type="evidence" value="ECO:0007669"/>
    <property type="project" value="UniProtKB-EC"/>
</dbReference>
<dbReference type="GO" id="GO:0051537">
    <property type="term" value="F:2 iron, 2 sulfur cluster binding"/>
    <property type="evidence" value="ECO:0007669"/>
    <property type="project" value="InterPro"/>
</dbReference>
<dbReference type="PRINTS" id="PR00371">
    <property type="entry name" value="FPNCR"/>
</dbReference>
<dbReference type="Pfam" id="PF00970">
    <property type="entry name" value="FAD_binding_6"/>
    <property type="match status" value="1"/>
</dbReference>
<dbReference type="PANTHER" id="PTHR47354:SF5">
    <property type="entry name" value="PROTEIN RFBI"/>
    <property type="match status" value="1"/>
</dbReference>
<proteinExistence type="predicted"/>
<comment type="caution">
    <text evidence="4">The sequence shown here is derived from an EMBL/GenBank/DDBJ whole genome shotgun (WGS) entry which is preliminary data.</text>
</comment>
<dbReference type="InterPro" id="IPR039261">
    <property type="entry name" value="FNR_nucleotide-bd"/>
</dbReference>
<dbReference type="Gene3D" id="2.40.30.10">
    <property type="entry name" value="Translation factors"/>
    <property type="match status" value="1"/>
</dbReference>
<evidence type="ECO:0000256" key="1">
    <source>
        <dbReference type="ARBA" id="ARBA00034078"/>
    </source>
</evidence>
<gene>
    <name evidence="4" type="ORF">GGR90_002314</name>
</gene>
<comment type="cofactor">
    <cofactor evidence="1">
        <name>[2Fe-2S] cluster</name>
        <dbReference type="ChEBI" id="CHEBI:190135"/>
    </cofactor>
</comment>
<keyword evidence="4" id="KW-0560">Oxidoreductase</keyword>
<dbReference type="InterPro" id="IPR012675">
    <property type="entry name" value="Beta-grasp_dom_sf"/>
</dbReference>
<dbReference type="AlphaFoldDB" id="A0A7X5XRU2"/>
<dbReference type="InterPro" id="IPR006058">
    <property type="entry name" value="2Fe2S_fd_BS"/>
</dbReference>
<dbReference type="PRINTS" id="PR00410">
    <property type="entry name" value="PHEHYDRXLASE"/>
</dbReference>
<dbReference type="CDD" id="cd00207">
    <property type="entry name" value="fer2"/>
    <property type="match status" value="1"/>
</dbReference>
<evidence type="ECO:0000313" key="5">
    <source>
        <dbReference type="Proteomes" id="UP000535078"/>
    </source>
</evidence>
<dbReference type="PROSITE" id="PS51085">
    <property type="entry name" value="2FE2S_FER_2"/>
    <property type="match status" value="1"/>
</dbReference>
<organism evidence="4 5">
    <name type="scientific">Sphingopyxis italica</name>
    <dbReference type="NCBI Taxonomy" id="1129133"/>
    <lineage>
        <taxon>Bacteria</taxon>
        <taxon>Pseudomonadati</taxon>
        <taxon>Pseudomonadota</taxon>
        <taxon>Alphaproteobacteria</taxon>
        <taxon>Sphingomonadales</taxon>
        <taxon>Sphingomonadaceae</taxon>
        <taxon>Sphingopyxis</taxon>
    </lineage>
</organism>
<dbReference type="SUPFAM" id="SSF54292">
    <property type="entry name" value="2Fe-2S ferredoxin-like"/>
    <property type="match status" value="1"/>
</dbReference>
<dbReference type="PANTHER" id="PTHR47354">
    <property type="entry name" value="NADH OXIDOREDUCTASE HCR"/>
    <property type="match status" value="1"/>
</dbReference>
<dbReference type="InterPro" id="IPR001709">
    <property type="entry name" value="Flavoprot_Pyr_Nucl_cyt_Rdtase"/>
</dbReference>
<keyword evidence="5" id="KW-1185">Reference proteome</keyword>
<protein>
    <submittedName>
        <fullName evidence="4">p-cymene monooxygenase electron transfer component</fullName>
        <ecNumber evidence="4">1.18.1.3</ecNumber>
    </submittedName>
</protein>
<keyword evidence="4" id="KW-0503">Monooxygenase</keyword>
<dbReference type="InterPro" id="IPR017927">
    <property type="entry name" value="FAD-bd_FR_type"/>
</dbReference>
<dbReference type="SUPFAM" id="SSF52343">
    <property type="entry name" value="Ferredoxin reductase-like, C-terminal NADP-linked domain"/>
    <property type="match status" value="1"/>
</dbReference>
<dbReference type="EC" id="1.18.1.3" evidence="4"/>
<dbReference type="Pfam" id="PF00175">
    <property type="entry name" value="NAD_binding_1"/>
    <property type="match status" value="1"/>
</dbReference>
<reference evidence="4 5" key="1">
    <citation type="submission" date="2020-03" db="EMBL/GenBank/DDBJ databases">
        <title>Genomic Encyclopedia of Type Strains, Phase IV (KMG-IV): sequencing the most valuable type-strain genomes for metagenomic binning, comparative biology and taxonomic classification.</title>
        <authorList>
            <person name="Goeker M."/>
        </authorList>
    </citation>
    <scope>NUCLEOTIDE SEQUENCE [LARGE SCALE GENOMIC DNA]</scope>
    <source>
        <strain evidence="4 5">DSM 25229</strain>
    </source>
</reference>
<evidence type="ECO:0000259" key="2">
    <source>
        <dbReference type="PROSITE" id="PS51085"/>
    </source>
</evidence>
<accession>A0A7X5XRU2</accession>
<dbReference type="InterPro" id="IPR001041">
    <property type="entry name" value="2Fe-2S_ferredoxin-type"/>
</dbReference>
<dbReference type="Gene3D" id="3.40.50.80">
    <property type="entry name" value="Nucleotide-binding domain of ferredoxin-NADP reductase (FNR) module"/>
    <property type="match status" value="1"/>
</dbReference>
<dbReference type="InterPro" id="IPR050415">
    <property type="entry name" value="MRET"/>
</dbReference>
<dbReference type="InterPro" id="IPR036010">
    <property type="entry name" value="2Fe-2S_ferredoxin-like_sf"/>
</dbReference>
<dbReference type="PROSITE" id="PS00197">
    <property type="entry name" value="2FE2S_FER_1"/>
    <property type="match status" value="1"/>
</dbReference>
<dbReference type="RefSeq" id="WP_167921600.1">
    <property type="nucleotide sequence ID" value="NZ_JAATIT010000003.1"/>
</dbReference>
<dbReference type="EMBL" id="JAATIT010000003">
    <property type="protein sequence ID" value="NJB90120.1"/>
    <property type="molecule type" value="Genomic_DNA"/>
</dbReference>
<dbReference type="InterPro" id="IPR001433">
    <property type="entry name" value="OxRdtase_FAD/NAD-bd"/>
</dbReference>
<dbReference type="InterPro" id="IPR008333">
    <property type="entry name" value="Cbr1-like_FAD-bd_dom"/>
</dbReference>
<dbReference type="PROSITE" id="PS51384">
    <property type="entry name" value="FAD_FR"/>
    <property type="match status" value="1"/>
</dbReference>
<name>A0A7X5XRU2_9SPHN</name>
<dbReference type="Gene3D" id="3.10.20.30">
    <property type="match status" value="1"/>
</dbReference>
<feature type="domain" description="2Fe-2S ferredoxin-type" evidence="2">
    <location>
        <begin position="14"/>
        <end position="104"/>
    </location>
</feature>
<dbReference type="Proteomes" id="UP000535078">
    <property type="component" value="Unassembled WGS sequence"/>
</dbReference>
<sequence>MSLLSKLFGKAPARTVEIESSGDRFEVGSGATILERALAEGIAYPHDCTVGTCGSCRSRLISGKVEAITPFGYTLSREELDAGYILACQALPRSDLVLDVEIGGSASEEIIRQPAAFTGASELTHDIKRVALKVDKPIHYKAGQYANIHWGDGAIHRSYSFADAPAPGGTLEPGFFVRHVPGGQFTDRLFGGTLASETLEIDGPHGNFWLREGKGPILCIAGGSGLAPLLSLLQDAANRRVRRDCILLFGGRGARDLYAAEAIAAIRSGWTASFDYWPILSEEQNPQYRHGFVTAYVAQALERLGPGAQGYMCGPPPMIDAGIHALSEAGIGLPDIHYDKFTDASTGA</sequence>
<feature type="domain" description="FAD-binding FR-type" evidence="3">
    <location>
        <begin position="110"/>
        <end position="211"/>
    </location>
</feature>
<evidence type="ECO:0000313" key="4">
    <source>
        <dbReference type="EMBL" id="NJB90120.1"/>
    </source>
</evidence>
<dbReference type="InterPro" id="IPR017938">
    <property type="entry name" value="Riboflavin_synthase-like_b-brl"/>
</dbReference>
<dbReference type="Pfam" id="PF00111">
    <property type="entry name" value="Fer2"/>
    <property type="match status" value="1"/>
</dbReference>
<evidence type="ECO:0000259" key="3">
    <source>
        <dbReference type="PROSITE" id="PS51384"/>
    </source>
</evidence>
<dbReference type="GO" id="GO:0004497">
    <property type="term" value="F:monooxygenase activity"/>
    <property type="evidence" value="ECO:0007669"/>
    <property type="project" value="UniProtKB-KW"/>
</dbReference>
<dbReference type="SUPFAM" id="SSF63380">
    <property type="entry name" value="Riboflavin synthase domain-like"/>
    <property type="match status" value="1"/>
</dbReference>